<accession>A0A1H9WRB8</accession>
<dbReference type="Gene3D" id="3.30.565.10">
    <property type="entry name" value="Histidine kinase-like ATPase, C-terminal domain"/>
    <property type="match status" value="1"/>
</dbReference>
<dbReference type="InterPro" id="IPR033479">
    <property type="entry name" value="dCache_1"/>
</dbReference>
<keyword evidence="5" id="KW-0597">Phosphoprotein</keyword>
<dbReference type="InterPro" id="IPR003661">
    <property type="entry name" value="HisK_dim/P_dom"/>
</dbReference>
<gene>
    <name evidence="17" type="ORF">SAMN05444126_1428</name>
</gene>
<evidence type="ECO:0000256" key="13">
    <source>
        <dbReference type="ARBA" id="ARBA00023136"/>
    </source>
</evidence>
<feature type="transmembrane region" description="Helical" evidence="14">
    <location>
        <begin position="9"/>
        <end position="30"/>
    </location>
</feature>
<evidence type="ECO:0000256" key="10">
    <source>
        <dbReference type="ARBA" id="ARBA00022840"/>
    </source>
</evidence>
<evidence type="ECO:0000259" key="16">
    <source>
        <dbReference type="PROSITE" id="PS50885"/>
    </source>
</evidence>
<dbReference type="CDD" id="cd00075">
    <property type="entry name" value="HATPase"/>
    <property type="match status" value="1"/>
</dbReference>
<dbReference type="SUPFAM" id="SSF55785">
    <property type="entry name" value="PYP-like sensor domain (PAS domain)"/>
    <property type="match status" value="1"/>
</dbReference>
<keyword evidence="13 14" id="KW-0472">Membrane</keyword>
<dbReference type="OrthoDB" id="9815750at2"/>
<dbReference type="SUPFAM" id="SSF55874">
    <property type="entry name" value="ATPase domain of HSP90 chaperone/DNA topoisomerase II/histidine kinase"/>
    <property type="match status" value="1"/>
</dbReference>
<dbReference type="CDD" id="cd12914">
    <property type="entry name" value="PDC1_DGC_like"/>
    <property type="match status" value="1"/>
</dbReference>
<dbReference type="GO" id="GO:0005886">
    <property type="term" value="C:plasma membrane"/>
    <property type="evidence" value="ECO:0007669"/>
    <property type="project" value="UniProtKB-SubCell"/>
</dbReference>
<dbReference type="Proteomes" id="UP000199318">
    <property type="component" value="Unassembled WGS sequence"/>
</dbReference>
<dbReference type="GO" id="GO:0005524">
    <property type="term" value="F:ATP binding"/>
    <property type="evidence" value="ECO:0007669"/>
    <property type="project" value="UniProtKB-KW"/>
</dbReference>
<dbReference type="EMBL" id="FOGV01000042">
    <property type="protein sequence ID" value="SES35933.1"/>
    <property type="molecule type" value="Genomic_DNA"/>
</dbReference>
<dbReference type="Gene3D" id="3.30.450.20">
    <property type="entry name" value="PAS domain"/>
    <property type="match status" value="2"/>
</dbReference>
<keyword evidence="6" id="KW-0808">Transferase</keyword>
<evidence type="ECO:0000256" key="11">
    <source>
        <dbReference type="ARBA" id="ARBA00022989"/>
    </source>
</evidence>
<evidence type="ECO:0000256" key="6">
    <source>
        <dbReference type="ARBA" id="ARBA00022679"/>
    </source>
</evidence>
<evidence type="ECO:0000256" key="7">
    <source>
        <dbReference type="ARBA" id="ARBA00022692"/>
    </source>
</evidence>
<dbReference type="SUPFAM" id="SSF103190">
    <property type="entry name" value="Sensory domain-like"/>
    <property type="match status" value="1"/>
</dbReference>
<dbReference type="Gene3D" id="6.10.340.10">
    <property type="match status" value="1"/>
</dbReference>
<evidence type="ECO:0000313" key="18">
    <source>
        <dbReference type="Proteomes" id="UP000199318"/>
    </source>
</evidence>
<dbReference type="InterPro" id="IPR036097">
    <property type="entry name" value="HisK_dim/P_sf"/>
</dbReference>
<dbReference type="Pfam" id="PF02743">
    <property type="entry name" value="dCache_1"/>
    <property type="match status" value="1"/>
</dbReference>
<keyword evidence="8" id="KW-0547">Nucleotide-binding</keyword>
<dbReference type="GO" id="GO:0000155">
    <property type="term" value="F:phosphorelay sensor kinase activity"/>
    <property type="evidence" value="ECO:0007669"/>
    <property type="project" value="InterPro"/>
</dbReference>
<evidence type="ECO:0000256" key="4">
    <source>
        <dbReference type="ARBA" id="ARBA00022475"/>
    </source>
</evidence>
<dbReference type="PROSITE" id="PS50109">
    <property type="entry name" value="HIS_KIN"/>
    <property type="match status" value="1"/>
</dbReference>
<organism evidence="17 18">
    <name type="scientific">Salisediminibacterium halotolerans</name>
    <dbReference type="NCBI Taxonomy" id="517425"/>
    <lineage>
        <taxon>Bacteria</taxon>
        <taxon>Bacillati</taxon>
        <taxon>Bacillota</taxon>
        <taxon>Bacilli</taxon>
        <taxon>Bacillales</taxon>
        <taxon>Bacillaceae</taxon>
        <taxon>Salisediminibacterium</taxon>
    </lineage>
</organism>
<keyword evidence="7 14" id="KW-0812">Transmembrane</keyword>
<dbReference type="Pfam" id="PF02518">
    <property type="entry name" value="HATPase_c"/>
    <property type="match status" value="1"/>
</dbReference>
<name>A0A1H9WRB8_9BACI</name>
<dbReference type="InterPro" id="IPR003660">
    <property type="entry name" value="HAMP_dom"/>
</dbReference>
<evidence type="ECO:0000256" key="8">
    <source>
        <dbReference type="ARBA" id="ARBA00022741"/>
    </source>
</evidence>
<comment type="caution">
    <text evidence="17">The sequence shown here is derived from an EMBL/GenBank/DDBJ whole genome shotgun (WGS) entry which is preliminary data.</text>
</comment>
<evidence type="ECO:0000259" key="15">
    <source>
        <dbReference type="PROSITE" id="PS50109"/>
    </source>
</evidence>
<comment type="subcellular location">
    <subcellularLocation>
        <location evidence="2">Cell membrane</location>
        <topology evidence="2">Multi-pass membrane protein</topology>
    </subcellularLocation>
</comment>
<feature type="domain" description="Histidine kinase" evidence="15">
    <location>
        <begin position="507"/>
        <end position="720"/>
    </location>
</feature>
<dbReference type="EC" id="2.7.13.3" evidence="3"/>
<keyword evidence="10" id="KW-0067">ATP-binding</keyword>
<dbReference type="InterPro" id="IPR005467">
    <property type="entry name" value="His_kinase_dom"/>
</dbReference>
<dbReference type="InterPro" id="IPR029151">
    <property type="entry name" value="Sensor-like_sf"/>
</dbReference>
<dbReference type="InterPro" id="IPR003594">
    <property type="entry name" value="HATPase_dom"/>
</dbReference>
<protein>
    <recommendedName>
        <fullName evidence="3">histidine kinase</fullName>
        <ecNumber evidence="3">2.7.13.3</ecNumber>
    </recommendedName>
</protein>
<evidence type="ECO:0000256" key="5">
    <source>
        <dbReference type="ARBA" id="ARBA00022553"/>
    </source>
</evidence>
<dbReference type="PROSITE" id="PS50885">
    <property type="entry name" value="HAMP"/>
    <property type="match status" value="1"/>
</dbReference>
<evidence type="ECO:0000256" key="3">
    <source>
        <dbReference type="ARBA" id="ARBA00012438"/>
    </source>
</evidence>
<evidence type="ECO:0000256" key="14">
    <source>
        <dbReference type="SAM" id="Phobius"/>
    </source>
</evidence>
<keyword evidence="4" id="KW-1003">Cell membrane</keyword>
<evidence type="ECO:0000256" key="2">
    <source>
        <dbReference type="ARBA" id="ARBA00004651"/>
    </source>
</evidence>
<keyword evidence="18" id="KW-1185">Reference proteome</keyword>
<dbReference type="InterPro" id="IPR036890">
    <property type="entry name" value="HATPase_C_sf"/>
</dbReference>
<comment type="catalytic activity">
    <reaction evidence="1">
        <text>ATP + protein L-histidine = ADP + protein N-phospho-L-histidine.</text>
        <dbReference type="EC" id="2.7.13.3"/>
    </reaction>
</comment>
<dbReference type="RefSeq" id="WP_093075134.1">
    <property type="nucleotide sequence ID" value="NZ_FOGV01000042.1"/>
</dbReference>
<evidence type="ECO:0000313" key="17">
    <source>
        <dbReference type="EMBL" id="SES35933.1"/>
    </source>
</evidence>
<dbReference type="PANTHER" id="PTHR43065">
    <property type="entry name" value="SENSOR HISTIDINE KINASE"/>
    <property type="match status" value="1"/>
</dbReference>
<dbReference type="PRINTS" id="PR00344">
    <property type="entry name" value="BCTRLSENSOR"/>
</dbReference>
<dbReference type="SUPFAM" id="SSF47384">
    <property type="entry name" value="Homodimeric domain of signal transducing histidine kinase"/>
    <property type="match status" value="1"/>
</dbReference>
<dbReference type="CDD" id="cd00082">
    <property type="entry name" value="HisKA"/>
    <property type="match status" value="1"/>
</dbReference>
<dbReference type="InterPro" id="IPR004358">
    <property type="entry name" value="Sig_transdc_His_kin-like_C"/>
</dbReference>
<keyword evidence="12" id="KW-0902">Two-component regulatory system</keyword>
<dbReference type="PANTHER" id="PTHR43065:SF10">
    <property type="entry name" value="PEROXIDE STRESS-ACTIVATED HISTIDINE KINASE MAK3"/>
    <property type="match status" value="1"/>
</dbReference>
<dbReference type="InterPro" id="IPR035965">
    <property type="entry name" value="PAS-like_dom_sf"/>
</dbReference>
<dbReference type="SMART" id="SM00387">
    <property type="entry name" value="HATPase_c"/>
    <property type="match status" value="1"/>
</dbReference>
<proteinExistence type="predicted"/>
<keyword evidence="11 14" id="KW-1133">Transmembrane helix</keyword>
<feature type="domain" description="HAMP" evidence="16">
    <location>
        <begin position="309"/>
        <end position="361"/>
    </location>
</feature>
<dbReference type="STRING" id="1464123.SAMN05444126_1428"/>
<evidence type="ECO:0000256" key="9">
    <source>
        <dbReference type="ARBA" id="ARBA00022777"/>
    </source>
</evidence>
<evidence type="ECO:0000256" key="12">
    <source>
        <dbReference type="ARBA" id="ARBA00023012"/>
    </source>
</evidence>
<keyword evidence="9 17" id="KW-0418">Kinase</keyword>
<dbReference type="Gene3D" id="1.10.287.130">
    <property type="match status" value="1"/>
</dbReference>
<dbReference type="SMART" id="SM00388">
    <property type="entry name" value="HisKA"/>
    <property type="match status" value="1"/>
</dbReference>
<evidence type="ECO:0000256" key="1">
    <source>
        <dbReference type="ARBA" id="ARBA00000085"/>
    </source>
</evidence>
<dbReference type="Pfam" id="PF00512">
    <property type="entry name" value="HisKA"/>
    <property type="match status" value="1"/>
</dbReference>
<sequence>MFQTLRSKLFVFFVLVAFLPMIVIGIIGYYSQKEELTDQLETSLAIQTSSLQTELTHFLEERYRDTAYLAENPVLRDSDADMLEKREEMYTFLSSYDIYFDALLLTPDGEVELDTDNAMIGRDLSDREWFADTLTGDVAMSDLYYSNIIDEPVFVLGAPIYNDDDELIHVISPSFDLEEMQKRLSEYVAEHDESDLGGYGFILNEEGQVISHPETERILETNYFEEKNTSQEEIDRYAADNNTVRPVGDEVHGFEKIDNVAGFDHEWYVGIAVDEAEMFSALNDLLIRYLLIFGAVLLGLTFAVYKLSNYLVRPLQQLITKSQRYAEGHRDVYEYDEAYEEANQLNAAFDEMLVKLDQREQMDRKSTRVLASTDNGVLAIDRKTGGITLFNRMCGELFELEHTEVIGEYYDDMAKLSPNLRCFFEQTGISSMLSSSADLRAQFEVHCRFGKEERIFFISTSYLASPKHEDVNDEVLIVFNDLTEKRKMESELIRSEKLKMIGEMSAGFAHEIRNPLTTVRGMLQMMQEEAADPQQHVPLMLGEIDRVQTIMNQLMNIANLERFAEDQDEPGDVEAIIEDMLLLYETGLERRGITIETFFDRHLPLPDVSANKLKQVFMNLIQNAIEAMPDGGRLHVHTGREESSSGESDLVTVKITDNGQGMTEETVKKIGTPFFTTKEQGNGLGLATSYRIVEELGGKIDVQSVPERGTTFTITIPAAKTTVYSG</sequence>
<dbReference type="AlphaFoldDB" id="A0A1H9WRB8"/>
<reference evidence="18" key="1">
    <citation type="submission" date="2016-10" db="EMBL/GenBank/DDBJ databases">
        <authorList>
            <person name="de Groot N.N."/>
        </authorList>
    </citation>
    <scope>NUCLEOTIDE SEQUENCE [LARGE SCALE GENOMIC DNA]</scope>
    <source>
        <strain evidence="18">10nlg</strain>
    </source>
</reference>